<evidence type="ECO:0000313" key="2">
    <source>
        <dbReference type="Proteomes" id="UP000092698"/>
    </source>
</evidence>
<accession>A0A1C7D766</accession>
<dbReference type="AlphaFoldDB" id="A0A1C7D766"/>
<protein>
    <submittedName>
        <fullName evidence="1">Uncharacterized protein</fullName>
    </submittedName>
</protein>
<dbReference type="OrthoDB" id="8410830at2"/>
<evidence type="ECO:0000313" key="1">
    <source>
        <dbReference type="EMBL" id="ANU07143.1"/>
    </source>
</evidence>
<dbReference type="EMBL" id="CP016545">
    <property type="protein sequence ID" value="ANU07143.1"/>
    <property type="molecule type" value="Genomic_DNA"/>
</dbReference>
<reference evidence="1 2" key="1">
    <citation type="submission" date="2016-07" db="EMBL/GenBank/DDBJ databases">
        <title>Complete genome sequence of Altererythrobacter namhicola JCM 16345T, containing esterase-encoding genes.</title>
        <authorList>
            <person name="Cheng H."/>
            <person name="Wu Y.-H."/>
            <person name="Jian S.-L."/>
            <person name="Huo Y.-Y."/>
            <person name="Wang C.-S."/>
            <person name="Xu X.-W."/>
        </authorList>
    </citation>
    <scope>NUCLEOTIDE SEQUENCE [LARGE SCALE GENOMIC DNA]</scope>
    <source>
        <strain evidence="1 2">JCM 16345</strain>
    </source>
</reference>
<gene>
    <name evidence="1" type="ORF">A6F65_00825</name>
</gene>
<keyword evidence="2" id="KW-1185">Reference proteome</keyword>
<sequence>MRTALAIGLALTVVATVLVDLGGSALARRGAPAAADIPFQATTTARYALLRQDAGQDEAVITDGLARSPLLPAALTFLAEKFDGERQAQLLASAADLGWRDNAAQQGLYEMALARGDAGMALEHASSPLRRDYAVAENSRRLLDDASKSPALKAALVDALSRSSRWGDRFLAYHGVSLDDGSLQDIFRARQAAGAMPGRQMQIELQTDLVEDSRIGLAYALHRIANGGAVMPGWPGAEKRMHPGPFGWRIPAGFRVDGAGEGSRLVRTRSMDARPASIRTVLPAGRWVLRADGEIVGDWRYAFACGNAFPPAIELLQPRTPLSVPAGCETQTLSLTLGPGARDGTLPVLTFERADGR</sequence>
<proteinExistence type="predicted"/>
<dbReference type="STRING" id="645517.A6F65_00825"/>
<dbReference type="KEGG" id="anh:A6F65_00825"/>
<name>A0A1C7D766_9SPHN</name>
<organism evidence="1 2">
    <name type="scientific">Paraurantiacibacter namhicola</name>
    <dbReference type="NCBI Taxonomy" id="645517"/>
    <lineage>
        <taxon>Bacteria</taxon>
        <taxon>Pseudomonadati</taxon>
        <taxon>Pseudomonadota</taxon>
        <taxon>Alphaproteobacteria</taxon>
        <taxon>Sphingomonadales</taxon>
        <taxon>Erythrobacteraceae</taxon>
        <taxon>Paraurantiacibacter</taxon>
    </lineage>
</organism>
<dbReference type="Proteomes" id="UP000092698">
    <property type="component" value="Chromosome"/>
</dbReference>
<dbReference type="RefSeq" id="WP_067786205.1">
    <property type="nucleotide sequence ID" value="NZ_CP016545.1"/>
</dbReference>